<gene>
    <name evidence="2" type="ORF">DYY88_16950</name>
</gene>
<feature type="transmembrane region" description="Helical" evidence="1">
    <location>
        <begin position="86"/>
        <end position="106"/>
    </location>
</feature>
<organism evidence="2 3">
    <name type="scientific">Leptolyngbya iicbica LK</name>
    <dbReference type="NCBI Taxonomy" id="2294035"/>
    <lineage>
        <taxon>Bacteria</taxon>
        <taxon>Bacillati</taxon>
        <taxon>Cyanobacteriota</taxon>
        <taxon>Cyanophyceae</taxon>
        <taxon>Leptolyngbyales</taxon>
        <taxon>Leptolyngbyaceae</taxon>
        <taxon>Leptolyngbya group</taxon>
        <taxon>Leptolyngbya</taxon>
        <taxon>Leptolyngbya iicbica</taxon>
    </lineage>
</organism>
<evidence type="ECO:0000256" key="1">
    <source>
        <dbReference type="SAM" id="Phobius"/>
    </source>
</evidence>
<keyword evidence="1" id="KW-0812">Transmembrane</keyword>
<protein>
    <submittedName>
        <fullName evidence="2">Uncharacterized protein</fullName>
    </submittedName>
</protein>
<dbReference type="EMBL" id="QVFV01000004">
    <property type="protein sequence ID" value="RZM77327.1"/>
    <property type="molecule type" value="Genomic_DNA"/>
</dbReference>
<name>A0A4Q7E5A8_9CYAN</name>
<dbReference type="AlphaFoldDB" id="A0A4Q7E5A8"/>
<dbReference type="Proteomes" id="UP000292459">
    <property type="component" value="Unassembled WGS sequence"/>
</dbReference>
<keyword evidence="1" id="KW-1133">Transmembrane helix</keyword>
<comment type="caution">
    <text evidence="2">The sequence shown here is derived from an EMBL/GenBank/DDBJ whole genome shotgun (WGS) entry which is preliminary data.</text>
</comment>
<keyword evidence="1" id="KW-0472">Membrane</keyword>
<dbReference type="OrthoDB" id="574079at2"/>
<proteinExistence type="predicted"/>
<keyword evidence="3" id="KW-1185">Reference proteome</keyword>
<accession>A0A4Q7E5A8</accession>
<feature type="transmembrane region" description="Helical" evidence="1">
    <location>
        <begin position="35"/>
        <end position="52"/>
    </location>
</feature>
<sequence>MLTLVKALHTLVFVVMFGAILFLLYCGVTNQLTRWTAIAFVLISIEVTIYVSNGFKCPLNTLAERLTPTDQPVSDIYLPVWLSRQVINISTPLLAIACVLLLVRLLTN</sequence>
<feature type="transmembrane region" description="Helical" evidence="1">
    <location>
        <begin position="6"/>
        <end position="28"/>
    </location>
</feature>
<reference evidence="2 3" key="1">
    <citation type="submission" date="2018-11" db="EMBL/GenBank/DDBJ databases">
        <title>Whole genome sequencing of an environmental sample.</title>
        <authorList>
            <person name="Sarangi A.N."/>
            <person name="Singh D."/>
            <person name="Tripathy S."/>
        </authorList>
    </citation>
    <scope>NUCLEOTIDE SEQUENCE [LARGE SCALE GENOMIC DNA]</scope>
    <source>
        <strain evidence="2 3">Lakshadweep</strain>
    </source>
</reference>
<evidence type="ECO:0000313" key="3">
    <source>
        <dbReference type="Proteomes" id="UP000292459"/>
    </source>
</evidence>
<evidence type="ECO:0000313" key="2">
    <source>
        <dbReference type="EMBL" id="RZM77327.1"/>
    </source>
</evidence>
<dbReference type="RefSeq" id="WP_052288363.1">
    <property type="nucleotide sequence ID" value="NZ_QVFV01000004.1"/>
</dbReference>